<organism evidence="1 2">
    <name type="scientific">Candidatus Colwellbacteria bacterium RIFCSPLOWO2_02_FULL_45_11</name>
    <dbReference type="NCBI Taxonomy" id="1797692"/>
    <lineage>
        <taxon>Bacteria</taxon>
        <taxon>Candidatus Colwelliibacteriota</taxon>
    </lineage>
</organism>
<protein>
    <submittedName>
        <fullName evidence="1">Uncharacterized protein</fullName>
    </submittedName>
</protein>
<gene>
    <name evidence="1" type="ORF">A3I33_02455</name>
</gene>
<sequence length="113" mass="12687">MVEYAREGKTVQVTLPDREEMLKRLKSLDIDPRVGDGLFPIIVERAAGAQFSGEGTVPLMLLAAMIDFSEESEMPQDEMRALTGKIPSLIDVLIDDEEKADRAKKSYKWMIVT</sequence>
<dbReference type="AlphaFoldDB" id="A0A1G1Z817"/>
<reference evidence="1 2" key="1">
    <citation type="journal article" date="2016" name="Nat. Commun.">
        <title>Thousands of microbial genomes shed light on interconnected biogeochemical processes in an aquifer system.</title>
        <authorList>
            <person name="Anantharaman K."/>
            <person name="Brown C.T."/>
            <person name="Hug L.A."/>
            <person name="Sharon I."/>
            <person name="Castelle C.J."/>
            <person name="Probst A.J."/>
            <person name="Thomas B.C."/>
            <person name="Singh A."/>
            <person name="Wilkins M.J."/>
            <person name="Karaoz U."/>
            <person name="Brodie E.L."/>
            <person name="Williams K.H."/>
            <person name="Hubbard S.S."/>
            <person name="Banfield J.F."/>
        </authorList>
    </citation>
    <scope>NUCLEOTIDE SEQUENCE [LARGE SCALE GENOMIC DNA]</scope>
</reference>
<dbReference type="EMBL" id="MHJA01000023">
    <property type="protein sequence ID" value="OGY60793.1"/>
    <property type="molecule type" value="Genomic_DNA"/>
</dbReference>
<evidence type="ECO:0000313" key="2">
    <source>
        <dbReference type="Proteomes" id="UP000176544"/>
    </source>
</evidence>
<proteinExistence type="predicted"/>
<comment type="caution">
    <text evidence="1">The sequence shown here is derived from an EMBL/GenBank/DDBJ whole genome shotgun (WGS) entry which is preliminary data.</text>
</comment>
<accession>A0A1G1Z817</accession>
<evidence type="ECO:0000313" key="1">
    <source>
        <dbReference type="EMBL" id="OGY60793.1"/>
    </source>
</evidence>
<name>A0A1G1Z817_9BACT</name>
<dbReference type="Proteomes" id="UP000176544">
    <property type="component" value="Unassembled WGS sequence"/>
</dbReference>